<evidence type="ECO:0000313" key="2">
    <source>
        <dbReference type="Proteomes" id="UP001628156"/>
    </source>
</evidence>
<evidence type="ECO:0000313" key="1">
    <source>
        <dbReference type="EMBL" id="GAB1224591.1"/>
    </source>
</evidence>
<comment type="caution">
    <text evidence="1">The sequence shown here is derived from an EMBL/GenBank/DDBJ whole genome shotgun (WGS) entry which is preliminary data.</text>
</comment>
<dbReference type="InterPro" id="IPR011009">
    <property type="entry name" value="Kinase-like_dom_sf"/>
</dbReference>
<accession>A0ABQ0DP11</accession>
<dbReference type="EMBL" id="BAAFRS010000209">
    <property type="protein sequence ID" value="GAB1224591.1"/>
    <property type="molecule type" value="Genomic_DNA"/>
</dbReference>
<gene>
    <name evidence="1" type="ORF">ENUP19_0209G0008</name>
</gene>
<protein>
    <recommendedName>
        <fullName evidence="3">Protein kinase domain-containing protein</fullName>
    </recommendedName>
</protein>
<dbReference type="SUPFAM" id="SSF56112">
    <property type="entry name" value="Protein kinase-like (PK-like)"/>
    <property type="match status" value="2"/>
</dbReference>
<sequence length="1164" mass="135438">MELEDLKQQFDVYLEIVGDDVEQVGENEWQTTIEDEHHSNISIILTFKLDESKLPYFTSSIELPPFSDFIDFDRFKMKNNEMISNFLVDEESPFFNLYTTLKTLIEEWNDKQGESGSSLFERLERFDEIPVQDSTNESKSTTNYSQSVTIWKDFHYDTLRISTTKNKLEVIEKILDVLKTPDYKYIEKYTIVRYYNDEIWLMKPCTGSVLFDIIFNIDNISQPLSQLMKAFQYLYCHGLFHGNVTKESIVYTPSSNVNVADWVILYLLEGNLYPDSPLLRGNILKKDLEAIASLIEETIGGMNLSVQLTGFIQALRNHNSIDLTSLIKLAQQIPSTTSSSSMFELGGEYEEASAISEMIGFRAYYRNRDNQFYCFQDIDLTRLPVHIIPEVKTRLYKFCQTHNKYFQYYFFSQPILMVRMSITEVPLNWYLQQKKLLQNKELTRKWFIRITSSIYSLHQESIGHGSLSLKHIFIKDDEIKLAFFDLITPISTVMAKDLISLKKLWIILGWYYFYETMKENELEKSSFLTKLQVIFPETINIQKAKSVEEIMSIVQSFDPKTKQIFRNLLTEQPLLFTLTEYFNQQKNISKKVNEYKPYFTTIDDLYCNNCTFVPADIISSCQYNKNNNVYLASNGCLYKFNITPISITCKNDSPFIYSPFIKNKSYGIEMSSTNNDRSTFSDVLLKTLFLSRSMLVMIDGSAYSLHYNFPTYLIELAKAFNVQVDVCQPYNYLYSQLKSLSVTIPLLKQILNTNETTKLIKLMELSPKLKKLETIIKNNTISSLLANDESYLCFNVFCIECKSIRTCPHAFLCCIKNLNDGTTVGYATTVDVLLEPDSSHQSLFSTYENTTLKYISNSVEQKANTPLTQQITKEDITQRTRQQSSSNRKVDLNLFKQNDLVHSNETQKLTPSSQLSSTPLSGCYYPLEQHQESIKEMKETSYGFVCDLIVYSIQPTSQHEYTSQMMIVSSIKSVEPLKLARNLRSEGFIVQTLFKEDIKMEEAKKMIKDYNCDKLILFDGGFKIINEDEIIEIKNINEVVLEIKSGNPINFEYTTLNKVDIGSIMYNETSIKDMHPEIIKAVIVSFENEDAFIKKCPTIKKSFEINQNTKDSPHVMVILKQYDEEYVEFIGKKRRRKKEIKEMFFEKKKEILFLKREKKIELKN</sequence>
<dbReference type="Proteomes" id="UP001628156">
    <property type="component" value="Unassembled WGS sequence"/>
</dbReference>
<organism evidence="1 2">
    <name type="scientific">Entamoeba nuttalli</name>
    <dbReference type="NCBI Taxonomy" id="412467"/>
    <lineage>
        <taxon>Eukaryota</taxon>
        <taxon>Amoebozoa</taxon>
        <taxon>Evosea</taxon>
        <taxon>Archamoebae</taxon>
        <taxon>Mastigamoebida</taxon>
        <taxon>Entamoebidae</taxon>
        <taxon>Entamoeba</taxon>
    </lineage>
</organism>
<reference evidence="1 2" key="1">
    <citation type="journal article" date="2019" name="PLoS Negl. Trop. Dis.">
        <title>Whole genome sequencing of Entamoeba nuttalli reveals mammalian host-related molecular signatures and a novel octapeptide-repeat surface protein.</title>
        <authorList>
            <person name="Tanaka M."/>
            <person name="Makiuchi T."/>
            <person name="Komiyama T."/>
            <person name="Shiina T."/>
            <person name="Osaki K."/>
            <person name="Tachibana H."/>
        </authorList>
    </citation>
    <scope>NUCLEOTIDE SEQUENCE [LARGE SCALE GENOMIC DNA]</scope>
    <source>
        <strain evidence="1 2">P19-061405</strain>
    </source>
</reference>
<evidence type="ECO:0008006" key="3">
    <source>
        <dbReference type="Google" id="ProtNLM"/>
    </source>
</evidence>
<keyword evidence="2" id="KW-1185">Reference proteome</keyword>
<name>A0ABQ0DP11_9EUKA</name>
<proteinExistence type="predicted"/>